<feature type="transmembrane region" description="Helical" evidence="1">
    <location>
        <begin position="6"/>
        <end position="23"/>
    </location>
</feature>
<dbReference type="Gene3D" id="1.10.1760.20">
    <property type="match status" value="1"/>
</dbReference>
<keyword evidence="3" id="KW-1185">Reference proteome</keyword>
<dbReference type="AlphaFoldDB" id="A0A0J8D5X6"/>
<dbReference type="STRING" id="1121307.CLCY_2c00220"/>
<feature type="transmembrane region" description="Helical" evidence="1">
    <location>
        <begin position="35"/>
        <end position="60"/>
    </location>
</feature>
<keyword evidence="1" id="KW-0472">Membrane</keyword>
<feature type="transmembrane region" description="Helical" evidence="1">
    <location>
        <begin position="80"/>
        <end position="97"/>
    </location>
</feature>
<dbReference type="OrthoDB" id="2243651at2"/>
<organism evidence="2 3">
    <name type="scientific">Clostridium cylindrosporum DSM 605</name>
    <dbReference type="NCBI Taxonomy" id="1121307"/>
    <lineage>
        <taxon>Bacteria</taxon>
        <taxon>Bacillati</taxon>
        <taxon>Bacillota</taxon>
        <taxon>Clostridia</taxon>
        <taxon>Eubacteriales</taxon>
        <taxon>Clostridiaceae</taxon>
        <taxon>Clostridium</taxon>
    </lineage>
</organism>
<keyword evidence="1" id="KW-0812">Transmembrane</keyword>
<name>A0A0J8D5X6_CLOCY</name>
<sequence>MDIRKITLSGVLFAAGLIIHQLMPPIFGVTPDVQLAVLFIVILINGSFKSTIAAGIVSGIITSLTTKFPGGQVPNFVEKIITSIIMYFVIVFILKFANKIITMAIVGLLGTILSGFIFLTLALYIVGLPSGLTVNIGIISVVLPAAVINLFLTPVLYKIVEKSSKAV</sequence>
<dbReference type="PATRIC" id="fig|1121307.3.peg.878"/>
<dbReference type="EMBL" id="LFVU01000027">
    <property type="protein sequence ID" value="KMT21262.1"/>
    <property type="molecule type" value="Genomic_DNA"/>
</dbReference>
<reference evidence="2 3" key="1">
    <citation type="submission" date="2015-06" db="EMBL/GenBank/DDBJ databases">
        <title>Draft genome sequence of the purine-degrading Clostridium cylindrosporum HC-1 (DSM 605).</title>
        <authorList>
            <person name="Poehlein A."/>
            <person name="Schiel-Bengelsdorf B."/>
            <person name="Bengelsdorf F."/>
            <person name="Daniel R."/>
            <person name="Duerre P."/>
        </authorList>
    </citation>
    <scope>NUCLEOTIDE SEQUENCE [LARGE SCALE GENOMIC DNA]</scope>
    <source>
        <strain evidence="2 3">DSM 605</strain>
    </source>
</reference>
<protein>
    <submittedName>
        <fullName evidence="2">Putative tryptophan transport protein TrpP</fullName>
    </submittedName>
</protein>
<proteinExistence type="predicted"/>
<evidence type="ECO:0000256" key="1">
    <source>
        <dbReference type="SAM" id="Phobius"/>
    </source>
</evidence>
<feature type="transmembrane region" description="Helical" evidence="1">
    <location>
        <begin position="132"/>
        <end position="157"/>
    </location>
</feature>
<keyword evidence="1" id="KW-1133">Transmembrane helix</keyword>
<dbReference type="InterPro" id="IPR031360">
    <property type="entry name" value="TrpP"/>
</dbReference>
<dbReference type="Proteomes" id="UP000036756">
    <property type="component" value="Unassembled WGS sequence"/>
</dbReference>
<gene>
    <name evidence="2" type="primary">trpP</name>
    <name evidence="2" type="ORF">CLCY_2c00220</name>
</gene>
<dbReference type="Pfam" id="PF17099">
    <property type="entry name" value="TrpP"/>
    <property type="match status" value="1"/>
</dbReference>
<dbReference type="RefSeq" id="WP_048570710.1">
    <property type="nucleotide sequence ID" value="NZ_LFVU01000027.1"/>
</dbReference>
<comment type="caution">
    <text evidence="2">The sequence shown here is derived from an EMBL/GenBank/DDBJ whole genome shotgun (WGS) entry which is preliminary data.</text>
</comment>
<accession>A0A0J8D5X6</accession>
<evidence type="ECO:0000313" key="2">
    <source>
        <dbReference type="EMBL" id="KMT21262.1"/>
    </source>
</evidence>
<feature type="transmembrane region" description="Helical" evidence="1">
    <location>
        <begin position="104"/>
        <end position="126"/>
    </location>
</feature>
<evidence type="ECO:0000313" key="3">
    <source>
        <dbReference type="Proteomes" id="UP000036756"/>
    </source>
</evidence>